<evidence type="ECO:0000313" key="1">
    <source>
        <dbReference type="EMBL" id="MED6156310.1"/>
    </source>
</evidence>
<proteinExistence type="predicted"/>
<organism evidence="1 2">
    <name type="scientific">Stylosanthes scabra</name>
    <dbReference type="NCBI Taxonomy" id="79078"/>
    <lineage>
        <taxon>Eukaryota</taxon>
        <taxon>Viridiplantae</taxon>
        <taxon>Streptophyta</taxon>
        <taxon>Embryophyta</taxon>
        <taxon>Tracheophyta</taxon>
        <taxon>Spermatophyta</taxon>
        <taxon>Magnoliopsida</taxon>
        <taxon>eudicotyledons</taxon>
        <taxon>Gunneridae</taxon>
        <taxon>Pentapetalae</taxon>
        <taxon>rosids</taxon>
        <taxon>fabids</taxon>
        <taxon>Fabales</taxon>
        <taxon>Fabaceae</taxon>
        <taxon>Papilionoideae</taxon>
        <taxon>50 kb inversion clade</taxon>
        <taxon>dalbergioids sensu lato</taxon>
        <taxon>Dalbergieae</taxon>
        <taxon>Pterocarpus clade</taxon>
        <taxon>Stylosanthes</taxon>
    </lineage>
</organism>
<name>A0ABU6U6N8_9FABA</name>
<sequence length="125" mass="14093">MIILDGSFQERYESALEPSEGHRASIPLTIRRHMTEHMLEPLPPWSPSPIQHKRHNVPKACTHCLTVNGEPQLLCNVLERNSALAPRHVERMGLWAPPLYEGTDERVIDALASLRISLTKSCSIP</sequence>
<accession>A0ABU6U6N8</accession>
<comment type="caution">
    <text evidence="1">The sequence shown here is derived from an EMBL/GenBank/DDBJ whole genome shotgun (WGS) entry which is preliminary data.</text>
</comment>
<protein>
    <submittedName>
        <fullName evidence="1">Uncharacterized protein</fullName>
    </submittedName>
</protein>
<dbReference type="EMBL" id="JASCZI010120863">
    <property type="protein sequence ID" value="MED6156310.1"/>
    <property type="molecule type" value="Genomic_DNA"/>
</dbReference>
<reference evidence="1 2" key="1">
    <citation type="journal article" date="2023" name="Plants (Basel)">
        <title>Bridging the Gap: Combining Genomics and Transcriptomics Approaches to Understand Stylosanthes scabra, an Orphan Legume from the Brazilian Caatinga.</title>
        <authorList>
            <person name="Ferreira-Neto J.R.C."/>
            <person name="da Silva M.D."/>
            <person name="Binneck E."/>
            <person name="de Melo N.F."/>
            <person name="da Silva R.H."/>
            <person name="de Melo A.L.T.M."/>
            <person name="Pandolfi V."/>
            <person name="Bustamante F.O."/>
            <person name="Brasileiro-Vidal A.C."/>
            <person name="Benko-Iseppon A.M."/>
        </authorList>
    </citation>
    <scope>NUCLEOTIDE SEQUENCE [LARGE SCALE GENOMIC DNA]</scope>
    <source>
        <tissue evidence="1">Leaves</tissue>
    </source>
</reference>
<gene>
    <name evidence="1" type="ORF">PIB30_013342</name>
</gene>
<keyword evidence="2" id="KW-1185">Reference proteome</keyword>
<evidence type="ECO:0000313" key="2">
    <source>
        <dbReference type="Proteomes" id="UP001341840"/>
    </source>
</evidence>
<dbReference type="Proteomes" id="UP001341840">
    <property type="component" value="Unassembled WGS sequence"/>
</dbReference>